<dbReference type="Pfam" id="PF13624">
    <property type="entry name" value="SurA_N_3"/>
    <property type="match status" value="1"/>
</dbReference>
<keyword evidence="9" id="KW-1185">Reference proteome</keyword>
<dbReference type="Proteomes" id="UP000184066">
    <property type="component" value="Unassembled WGS sequence"/>
</dbReference>
<organism evidence="8 9">
    <name type="scientific">Oceanicella actignis</name>
    <dbReference type="NCBI Taxonomy" id="1189325"/>
    <lineage>
        <taxon>Bacteria</taxon>
        <taxon>Pseudomonadati</taxon>
        <taxon>Pseudomonadota</taxon>
        <taxon>Alphaproteobacteria</taxon>
        <taxon>Rhodobacterales</taxon>
        <taxon>Paracoccaceae</taxon>
        <taxon>Oceanicella</taxon>
    </lineage>
</organism>
<proteinExistence type="predicted"/>
<evidence type="ECO:0000256" key="6">
    <source>
        <dbReference type="SAM" id="SignalP"/>
    </source>
</evidence>
<dbReference type="Pfam" id="PF00639">
    <property type="entry name" value="Rotamase"/>
    <property type="match status" value="1"/>
</dbReference>
<name>A0A1M7RYP8_9RHOB</name>
<dbReference type="Gene3D" id="1.10.4030.10">
    <property type="entry name" value="Porin chaperone SurA, peptide-binding domain"/>
    <property type="match status" value="1"/>
</dbReference>
<dbReference type="PANTHER" id="PTHR47637:SF1">
    <property type="entry name" value="CHAPERONE SURA"/>
    <property type="match status" value="1"/>
</dbReference>
<dbReference type="InterPro" id="IPR050280">
    <property type="entry name" value="OMP_Chaperone_SurA"/>
</dbReference>
<dbReference type="RefSeq" id="WP_072745890.1">
    <property type="nucleotide sequence ID" value="NZ_FOHL01000002.1"/>
</dbReference>
<evidence type="ECO:0000256" key="2">
    <source>
        <dbReference type="ARBA" id="ARBA00022729"/>
    </source>
</evidence>
<evidence type="ECO:0000259" key="7">
    <source>
        <dbReference type="PROSITE" id="PS50198"/>
    </source>
</evidence>
<dbReference type="AlphaFoldDB" id="A0A1M7RYP8"/>
<evidence type="ECO:0000313" key="8">
    <source>
        <dbReference type="EMBL" id="SHN51365.1"/>
    </source>
</evidence>
<keyword evidence="5 8" id="KW-0413">Isomerase</keyword>
<dbReference type="InterPro" id="IPR027304">
    <property type="entry name" value="Trigger_fact/SurA_dom_sf"/>
</dbReference>
<dbReference type="PANTHER" id="PTHR47637">
    <property type="entry name" value="CHAPERONE SURA"/>
    <property type="match status" value="1"/>
</dbReference>
<dbReference type="InterPro" id="IPR023058">
    <property type="entry name" value="PPIase_PpiC_CS"/>
</dbReference>
<dbReference type="PROSITE" id="PS50198">
    <property type="entry name" value="PPIC_PPIASE_2"/>
    <property type="match status" value="1"/>
</dbReference>
<dbReference type="EMBL" id="FRDL01000001">
    <property type="protein sequence ID" value="SHN51365.1"/>
    <property type="molecule type" value="Genomic_DNA"/>
</dbReference>
<protein>
    <recommendedName>
        <fullName evidence="1">Parvulin-like PPIase</fullName>
    </recommendedName>
    <alternativeName>
        <fullName evidence="3">Peptidyl-prolyl cis-trans isomerase plp</fullName>
    </alternativeName>
    <alternativeName>
        <fullName evidence="4">Rotamase plp</fullName>
    </alternativeName>
</protein>
<dbReference type="Gene3D" id="3.10.50.40">
    <property type="match status" value="1"/>
</dbReference>
<evidence type="ECO:0000256" key="4">
    <source>
        <dbReference type="ARBA" id="ARBA00031484"/>
    </source>
</evidence>
<feature type="signal peptide" evidence="6">
    <location>
        <begin position="1"/>
        <end position="21"/>
    </location>
</feature>
<dbReference type="STRING" id="1189325.SAMN04488119_102197"/>
<feature type="chain" id="PRO_5009929040" description="Parvulin-like PPIase" evidence="6">
    <location>
        <begin position="22"/>
        <end position="322"/>
    </location>
</feature>
<dbReference type="PROSITE" id="PS01096">
    <property type="entry name" value="PPIC_PPIASE_1"/>
    <property type="match status" value="1"/>
</dbReference>
<evidence type="ECO:0000256" key="5">
    <source>
        <dbReference type="PROSITE-ProRule" id="PRU00278"/>
    </source>
</evidence>
<evidence type="ECO:0000313" key="9">
    <source>
        <dbReference type="Proteomes" id="UP000184066"/>
    </source>
</evidence>
<reference evidence="8 9" key="1">
    <citation type="submission" date="2016-12" db="EMBL/GenBank/DDBJ databases">
        <authorList>
            <person name="Song W.-J."/>
            <person name="Kurnit D.M."/>
        </authorList>
    </citation>
    <scope>NUCLEOTIDE SEQUENCE [LARGE SCALE GENOMIC DNA]</scope>
    <source>
        <strain evidence="8 9">CGMCC 1.10808</strain>
    </source>
</reference>
<keyword evidence="5" id="KW-0697">Rotamase</keyword>
<dbReference type="InterPro" id="IPR046357">
    <property type="entry name" value="PPIase_dom_sf"/>
</dbReference>
<dbReference type="InterPro" id="IPR000297">
    <property type="entry name" value="PPIase_PpiC"/>
</dbReference>
<accession>A0A1M7RYP8</accession>
<keyword evidence="2 6" id="KW-0732">Signal</keyword>
<feature type="domain" description="PpiC" evidence="7">
    <location>
        <begin position="174"/>
        <end position="277"/>
    </location>
</feature>
<dbReference type="GO" id="GO:0003755">
    <property type="term" value="F:peptidyl-prolyl cis-trans isomerase activity"/>
    <property type="evidence" value="ECO:0007669"/>
    <property type="project" value="UniProtKB-KW"/>
</dbReference>
<evidence type="ECO:0000256" key="1">
    <source>
        <dbReference type="ARBA" id="ARBA00018370"/>
    </source>
</evidence>
<dbReference type="SUPFAM" id="SSF54534">
    <property type="entry name" value="FKBP-like"/>
    <property type="match status" value="1"/>
</dbReference>
<gene>
    <name evidence="8" type="ORF">SAMN05216200_101321</name>
</gene>
<sequence length="322" mass="34534">MPFTRLRAALAAALVAAAALAAPGPGPAAQTAGAGAPRAAFQTVAFVNGKAITNYDLDQRMRLLRLTGAARGADEAELRERALDSLIDDALKREAASAAGIRVPAENLDAALAAFARGAGLDPARLDAQLRKAGVSRRALEEMIETQIAWASLIRRDYGPRAEVSEAELDDAIADQGLDRRVVYDLGEIGLPAGKDRDAALARIEELAARINAGEDFAALARRYSRTPSAARGGRMGKVPSDRLPPALADELAQLEPGKVTRPLGVPGGVVLLTVLGREEQKIDLTPEDRERIRQNLLEQRLQRYAEGRLQELRAQAHIERK</sequence>
<dbReference type="SUPFAM" id="SSF109998">
    <property type="entry name" value="Triger factor/SurA peptide-binding domain-like"/>
    <property type="match status" value="1"/>
</dbReference>
<evidence type="ECO:0000256" key="3">
    <source>
        <dbReference type="ARBA" id="ARBA00030642"/>
    </source>
</evidence>